<evidence type="ECO:0000256" key="5">
    <source>
        <dbReference type="ARBA" id="ARBA00022705"/>
    </source>
</evidence>
<evidence type="ECO:0000259" key="17">
    <source>
        <dbReference type="PROSITE" id="PS50172"/>
    </source>
</evidence>
<organism evidence="18 19">
    <name type="scientific">Sandarakinorhabdus glacialis</name>
    <dbReference type="NCBI Taxonomy" id="1614636"/>
    <lineage>
        <taxon>Bacteria</taxon>
        <taxon>Pseudomonadati</taxon>
        <taxon>Pseudomonadota</taxon>
        <taxon>Alphaproteobacteria</taxon>
        <taxon>Sphingomonadales</taxon>
        <taxon>Sphingosinicellaceae</taxon>
        <taxon>Sandarakinorhabdus</taxon>
    </lineage>
</organism>
<dbReference type="PROSITE" id="PS50172">
    <property type="entry name" value="BRCT"/>
    <property type="match status" value="1"/>
</dbReference>
<dbReference type="EMBL" id="BMJM01000002">
    <property type="protein sequence ID" value="GGE04149.1"/>
    <property type="molecule type" value="Genomic_DNA"/>
</dbReference>
<keyword evidence="6 15" id="KW-0479">Metal-binding</keyword>
<evidence type="ECO:0000256" key="2">
    <source>
        <dbReference type="ARBA" id="ARBA00012722"/>
    </source>
</evidence>
<dbReference type="FunFam" id="2.40.50.140:FF:000012">
    <property type="entry name" value="DNA ligase"/>
    <property type="match status" value="1"/>
</dbReference>
<feature type="binding site" evidence="15">
    <location>
        <position position="305"/>
    </location>
    <ligand>
        <name>NAD(+)</name>
        <dbReference type="ChEBI" id="CHEBI:57540"/>
    </ligand>
</feature>
<dbReference type="SUPFAM" id="SSF52113">
    <property type="entry name" value="BRCT domain"/>
    <property type="match status" value="1"/>
</dbReference>
<feature type="binding site" evidence="15">
    <location>
        <begin position="88"/>
        <end position="89"/>
    </location>
    <ligand>
        <name>NAD(+)</name>
        <dbReference type="ChEBI" id="CHEBI:57540"/>
    </ligand>
</feature>
<dbReference type="Gene3D" id="3.30.470.30">
    <property type="entry name" value="DNA ligase/mRNA capping enzyme"/>
    <property type="match status" value="1"/>
</dbReference>
<feature type="binding site" evidence="15">
    <location>
        <position position="429"/>
    </location>
    <ligand>
        <name>Zn(2+)</name>
        <dbReference type="ChEBI" id="CHEBI:29105"/>
    </ligand>
</feature>
<evidence type="ECO:0000256" key="6">
    <source>
        <dbReference type="ARBA" id="ARBA00022723"/>
    </source>
</evidence>
<dbReference type="SMART" id="SM00292">
    <property type="entry name" value="BRCT"/>
    <property type="match status" value="1"/>
</dbReference>
<dbReference type="Gene3D" id="6.20.10.30">
    <property type="match status" value="1"/>
</dbReference>
<dbReference type="PANTHER" id="PTHR23389">
    <property type="entry name" value="CHROMOSOME TRANSMISSION FIDELITY FACTOR 18"/>
    <property type="match status" value="1"/>
</dbReference>
<feature type="binding site" evidence="15">
    <location>
        <position position="122"/>
    </location>
    <ligand>
        <name>NAD(+)</name>
        <dbReference type="ChEBI" id="CHEBI:57540"/>
    </ligand>
</feature>
<keyword evidence="12 15" id="KW-0464">Manganese</keyword>
<comment type="caution">
    <text evidence="15">Lacks conserved residue(s) required for the propagation of feature annotation.</text>
</comment>
<keyword evidence="9 15" id="KW-0460">Magnesium</keyword>
<evidence type="ECO:0000256" key="1">
    <source>
        <dbReference type="ARBA" id="ARBA00004067"/>
    </source>
</evidence>
<dbReference type="Pfam" id="PF12826">
    <property type="entry name" value="HHH_2"/>
    <property type="match status" value="1"/>
</dbReference>
<dbReference type="InterPro" id="IPR018239">
    <property type="entry name" value="DNA_ligase_AS"/>
</dbReference>
<evidence type="ECO:0000256" key="8">
    <source>
        <dbReference type="ARBA" id="ARBA00022833"/>
    </source>
</evidence>
<dbReference type="PANTHER" id="PTHR23389:SF9">
    <property type="entry name" value="DNA LIGASE"/>
    <property type="match status" value="1"/>
</dbReference>
<sequence>MAEIEFSEDEARAELARLAAVIAGHGGLYHTDDAPVISDADYDALVKENAAIEARFPHLVREDSPSWRVGAPVAAGFGKVVHSKPMLSLDNVFSDDEAREFVGRVRRFLGLSVEEPVALLAEAKIDGLSASLRYEKGRLVTAATRGDGAVGENVTANVRYVSGLARELPTGAPEVAEVRGEVYMTKAAFAALNVAQGAAGGKIFANPRNAAAGSLRQLDAGITASRPLAFLAHGWGEMSAVPRSGGDQKNGKTQSDVMAAIAGWGFDIGDLRASCADIEAALAFTRGIEARRADLPFDIDGVVYKVERLDWQARLGQVARSPRWATAHKFAAEQAETTLLAIDIQVGRTGSLTPVARLAPVTVGGVVVTNATLHNEDEIGRLDVRVGDRVRVQRAGDVIPQILGVVASDVTGDAPRGAAFVFPDVCPVCESSAVREEGGVIKRCTGGLTCAAQRDERLRHFVSRLAFDIEGMGSERIELFAREGLIRTPGDIFRLKAHRETILGWRGFKPVSVDKLLAAIEARRSVGLDRFLYALGIRHVGEVTGRDLARAFGSAAALRDAAVAAVGDTEALGRLTDINGIGPIVAEALVDFFGEPHNLEAFADLLGEVKPEALAAARQTALTGKTVVFTGGLAGLTRDEARAQAEALGAKVAGSVSARTDLVVAGADAGSKRAKAEALGVRVVDEAGWAAILGEAG</sequence>
<evidence type="ECO:0000256" key="7">
    <source>
        <dbReference type="ARBA" id="ARBA00022763"/>
    </source>
</evidence>
<dbReference type="NCBIfam" id="NF005932">
    <property type="entry name" value="PRK07956.1"/>
    <property type="match status" value="1"/>
</dbReference>
<dbReference type="InterPro" id="IPR033136">
    <property type="entry name" value="DNA_ligase_CS"/>
</dbReference>
<dbReference type="InterPro" id="IPR001357">
    <property type="entry name" value="BRCT_dom"/>
</dbReference>
<dbReference type="Proteomes" id="UP000635071">
    <property type="component" value="Unassembled WGS sequence"/>
</dbReference>
<feature type="binding site" evidence="15">
    <location>
        <position position="450"/>
    </location>
    <ligand>
        <name>Zn(2+)</name>
        <dbReference type="ChEBI" id="CHEBI:29105"/>
    </ligand>
</feature>
<comment type="cofactor">
    <cofactor evidence="15">
        <name>Mg(2+)</name>
        <dbReference type="ChEBI" id="CHEBI:18420"/>
    </cofactor>
    <cofactor evidence="15">
        <name>Mn(2+)</name>
        <dbReference type="ChEBI" id="CHEBI:29035"/>
    </cofactor>
</comment>
<evidence type="ECO:0000256" key="10">
    <source>
        <dbReference type="ARBA" id="ARBA00023027"/>
    </source>
</evidence>
<dbReference type="Gene3D" id="2.40.50.140">
    <property type="entry name" value="Nucleic acid-binding proteins"/>
    <property type="match status" value="1"/>
</dbReference>
<dbReference type="InterPro" id="IPR012340">
    <property type="entry name" value="NA-bd_OB-fold"/>
</dbReference>
<dbReference type="NCBIfam" id="TIGR00575">
    <property type="entry name" value="dnlj"/>
    <property type="match status" value="1"/>
</dbReference>
<feature type="active site" description="N6-AMP-lysine intermediate" evidence="15">
    <location>
        <position position="124"/>
    </location>
</feature>
<keyword evidence="19" id="KW-1185">Reference proteome</keyword>
<feature type="binding site" evidence="15">
    <location>
        <position position="426"/>
    </location>
    <ligand>
        <name>Zn(2+)</name>
        <dbReference type="ChEBI" id="CHEBI:29105"/>
    </ligand>
</feature>
<dbReference type="SUPFAM" id="SSF56091">
    <property type="entry name" value="DNA ligase/mRNA capping enzyme, catalytic domain"/>
    <property type="match status" value="1"/>
</dbReference>
<keyword evidence="7 15" id="KW-0227">DNA damage</keyword>
<dbReference type="EC" id="6.5.1.2" evidence="2 15"/>
<gene>
    <name evidence="15 18" type="primary">ligA</name>
    <name evidence="18" type="ORF">GCM10011529_08150</name>
</gene>
<dbReference type="InterPro" id="IPR004149">
    <property type="entry name" value="Znf_DNAligase_C4"/>
</dbReference>
<dbReference type="GO" id="GO:0006260">
    <property type="term" value="P:DNA replication"/>
    <property type="evidence" value="ECO:0007669"/>
    <property type="project" value="UniProtKB-KW"/>
</dbReference>
<comment type="function">
    <text evidence="1 15">DNA ligase that catalyzes the formation of phosphodiester linkages between 5'-phosphoryl and 3'-hydroxyl groups in double-stranded DNA using NAD as a coenzyme and as the energy source for the reaction. It is essential for DNA replication and repair of damaged DNA.</text>
</comment>
<keyword evidence="8 15" id="KW-0862">Zinc</keyword>
<evidence type="ECO:0000256" key="4">
    <source>
        <dbReference type="ARBA" id="ARBA00022598"/>
    </source>
</evidence>
<dbReference type="Pfam" id="PF01653">
    <property type="entry name" value="DNA_ligase_aden"/>
    <property type="match status" value="1"/>
</dbReference>
<evidence type="ECO:0000256" key="16">
    <source>
        <dbReference type="RuleBase" id="RU000618"/>
    </source>
</evidence>
<evidence type="ECO:0000256" key="12">
    <source>
        <dbReference type="ARBA" id="ARBA00023211"/>
    </source>
</evidence>
<feature type="binding site" evidence="15">
    <location>
        <position position="329"/>
    </location>
    <ligand>
        <name>NAD(+)</name>
        <dbReference type="ChEBI" id="CHEBI:57540"/>
    </ligand>
</feature>
<feature type="binding site" evidence="15">
    <location>
        <begin position="39"/>
        <end position="43"/>
    </location>
    <ligand>
        <name>NAD(+)</name>
        <dbReference type="ChEBI" id="CHEBI:57540"/>
    </ligand>
</feature>
<evidence type="ECO:0000256" key="15">
    <source>
        <dbReference type="HAMAP-Rule" id="MF_01588"/>
    </source>
</evidence>
<dbReference type="Gene3D" id="1.10.287.610">
    <property type="entry name" value="Helix hairpin bin"/>
    <property type="match status" value="1"/>
</dbReference>
<dbReference type="SUPFAM" id="SSF47781">
    <property type="entry name" value="RuvA domain 2-like"/>
    <property type="match status" value="1"/>
</dbReference>
<evidence type="ECO:0000256" key="14">
    <source>
        <dbReference type="ARBA" id="ARBA00060881"/>
    </source>
</evidence>
<evidence type="ECO:0000256" key="13">
    <source>
        <dbReference type="ARBA" id="ARBA00034005"/>
    </source>
</evidence>
<feature type="binding site" evidence="15">
    <location>
        <position position="181"/>
    </location>
    <ligand>
        <name>NAD(+)</name>
        <dbReference type="ChEBI" id="CHEBI:57540"/>
    </ligand>
</feature>
<dbReference type="GO" id="GO:0006281">
    <property type="term" value="P:DNA repair"/>
    <property type="evidence" value="ECO:0007669"/>
    <property type="project" value="UniProtKB-KW"/>
</dbReference>
<keyword evidence="11 15" id="KW-0234">DNA repair</keyword>
<dbReference type="GO" id="GO:0005829">
    <property type="term" value="C:cytosol"/>
    <property type="evidence" value="ECO:0007669"/>
    <property type="project" value="TreeGrafter"/>
</dbReference>
<dbReference type="InterPro" id="IPR013840">
    <property type="entry name" value="DNAligase_N"/>
</dbReference>
<dbReference type="CDD" id="cd00114">
    <property type="entry name" value="LIGANc"/>
    <property type="match status" value="1"/>
</dbReference>
<evidence type="ECO:0000256" key="9">
    <source>
        <dbReference type="ARBA" id="ARBA00022842"/>
    </source>
</evidence>
<comment type="similarity">
    <text evidence="14 15">Belongs to the NAD-dependent DNA ligase family. LigA subfamily.</text>
</comment>
<dbReference type="InterPro" id="IPR010994">
    <property type="entry name" value="RuvA_2-like"/>
</dbReference>
<comment type="catalytic activity">
    <reaction evidence="13 15 16">
        <text>NAD(+) + (deoxyribonucleotide)n-3'-hydroxyl + 5'-phospho-(deoxyribonucleotide)m = (deoxyribonucleotide)n+m + AMP + beta-nicotinamide D-nucleotide.</text>
        <dbReference type="EC" id="6.5.1.2"/>
    </reaction>
</comment>
<dbReference type="PROSITE" id="PS01055">
    <property type="entry name" value="DNA_LIGASE_N1"/>
    <property type="match status" value="1"/>
</dbReference>
<dbReference type="CDD" id="cd17748">
    <property type="entry name" value="BRCT_DNA_ligase_like"/>
    <property type="match status" value="1"/>
</dbReference>
<dbReference type="SUPFAM" id="SSF50249">
    <property type="entry name" value="Nucleic acid-binding proteins"/>
    <property type="match status" value="1"/>
</dbReference>
<name>A0A916ZMA9_9SPHN</name>
<dbReference type="InterPro" id="IPR001679">
    <property type="entry name" value="DNA_ligase"/>
</dbReference>
<comment type="caution">
    <text evidence="18">The sequence shown here is derived from an EMBL/GenBank/DDBJ whole genome shotgun (WGS) entry which is preliminary data.</text>
</comment>
<dbReference type="InterPro" id="IPR036420">
    <property type="entry name" value="BRCT_dom_sf"/>
</dbReference>
<dbReference type="InterPro" id="IPR041663">
    <property type="entry name" value="DisA/LigA_HHH"/>
</dbReference>
<dbReference type="HAMAP" id="MF_01588">
    <property type="entry name" value="DNA_ligase_A"/>
    <property type="match status" value="1"/>
</dbReference>
<evidence type="ECO:0000256" key="3">
    <source>
        <dbReference type="ARBA" id="ARBA00013308"/>
    </source>
</evidence>
<dbReference type="InterPro" id="IPR013839">
    <property type="entry name" value="DNAligase_adenylation"/>
</dbReference>
<evidence type="ECO:0000313" key="18">
    <source>
        <dbReference type="EMBL" id="GGE04149.1"/>
    </source>
</evidence>
<dbReference type="AlphaFoldDB" id="A0A916ZMA9"/>
<keyword evidence="4 15" id="KW-0436">Ligase</keyword>
<keyword evidence="5 15" id="KW-0235">DNA replication</keyword>
<dbReference type="Gene3D" id="1.10.150.20">
    <property type="entry name" value="5' to 3' exonuclease, C-terminal subdomain"/>
    <property type="match status" value="2"/>
</dbReference>
<protein>
    <recommendedName>
        <fullName evidence="3 15">DNA ligase</fullName>
        <ecNumber evidence="2 15">6.5.1.2</ecNumber>
    </recommendedName>
    <alternativeName>
        <fullName evidence="15">Polydeoxyribonucleotide synthase [NAD(+)]</fullName>
    </alternativeName>
</protein>
<dbReference type="PROSITE" id="PS01056">
    <property type="entry name" value="DNA_LIGASE_N2"/>
    <property type="match status" value="1"/>
</dbReference>
<reference evidence="18" key="2">
    <citation type="submission" date="2020-09" db="EMBL/GenBank/DDBJ databases">
        <authorList>
            <person name="Sun Q."/>
            <person name="Zhou Y."/>
        </authorList>
    </citation>
    <scope>NUCLEOTIDE SEQUENCE</scope>
    <source>
        <strain evidence="18">CGMCC 1.15519</strain>
    </source>
</reference>
<dbReference type="RefSeq" id="WP_188761641.1">
    <property type="nucleotide sequence ID" value="NZ_BMJM01000002.1"/>
</dbReference>
<dbReference type="PIRSF" id="PIRSF001604">
    <property type="entry name" value="LigA"/>
    <property type="match status" value="1"/>
</dbReference>
<dbReference type="InterPro" id="IPR004150">
    <property type="entry name" value="NAD_DNA_ligase_OB"/>
</dbReference>
<keyword evidence="10 15" id="KW-0520">NAD</keyword>
<evidence type="ECO:0000313" key="19">
    <source>
        <dbReference type="Proteomes" id="UP000635071"/>
    </source>
</evidence>
<evidence type="ECO:0000256" key="11">
    <source>
        <dbReference type="ARBA" id="ARBA00023204"/>
    </source>
</evidence>
<dbReference type="SMART" id="SM00532">
    <property type="entry name" value="LIGANc"/>
    <property type="match status" value="1"/>
</dbReference>
<reference evidence="18" key="1">
    <citation type="journal article" date="2014" name="Int. J. Syst. Evol. Microbiol.">
        <title>Complete genome sequence of Corynebacterium casei LMG S-19264T (=DSM 44701T), isolated from a smear-ripened cheese.</title>
        <authorList>
            <consortium name="US DOE Joint Genome Institute (JGI-PGF)"/>
            <person name="Walter F."/>
            <person name="Albersmeier A."/>
            <person name="Kalinowski J."/>
            <person name="Ruckert C."/>
        </authorList>
    </citation>
    <scope>NUCLEOTIDE SEQUENCE</scope>
    <source>
        <strain evidence="18">CGMCC 1.15519</strain>
    </source>
</reference>
<dbReference type="Pfam" id="PF03120">
    <property type="entry name" value="OB_DNA_ligase"/>
    <property type="match status" value="1"/>
</dbReference>
<dbReference type="Pfam" id="PF03119">
    <property type="entry name" value="DNA_ligase_ZBD"/>
    <property type="match status" value="1"/>
</dbReference>
<feature type="binding site" evidence="15">
    <location>
        <position position="145"/>
    </location>
    <ligand>
        <name>NAD(+)</name>
        <dbReference type="ChEBI" id="CHEBI:57540"/>
    </ligand>
</feature>
<feature type="domain" description="BRCT" evidence="17">
    <location>
        <begin position="617"/>
        <end position="686"/>
    </location>
</feature>
<proteinExistence type="inferred from homology"/>
<dbReference type="Gene3D" id="3.40.50.10190">
    <property type="entry name" value="BRCT domain"/>
    <property type="match status" value="1"/>
</dbReference>
<dbReference type="GO" id="GO:0046872">
    <property type="term" value="F:metal ion binding"/>
    <property type="evidence" value="ECO:0007669"/>
    <property type="project" value="UniProtKB-KW"/>
</dbReference>
<accession>A0A916ZMA9</accession>
<dbReference type="Pfam" id="PF00533">
    <property type="entry name" value="BRCT"/>
    <property type="match status" value="1"/>
</dbReference>
<dbReference type="GO" id="GO:0003911">
    <property type="term" value="F:DNA ligase (NAD+) activity"/>
    <property type="evidence" value="ECO:0007669"/>
    <property type="project" value="UniProtKB-UniRule"/>
</dbReference>